<feature type="domain" description="Surface-adhesin protein E-like" evidence="2">
    <location>
        <begin position="96"/>
        <end position="194"/>
    </location>
</feature>
<name>A0A7R6TP27_9RHOO</name>
<proteinExistence type="predicted"/>
<evidence type="ECO:0000313" key="3">
    <source>
        <dbReference type="EMBL" id="BBU68673.1"/>
    </source>
</evidence>
<evidence type="ECO:0000313" key="4">
    <source>
        <dbReference type="Proteomes" id="UP000463961"/>
    </source>
</evidence>
<gene>
    <name evidence="3" type="ORF">ICHIAU1_09560</name>
</gene>
<reference evidence="4" key="1">
    <citation type="submission" date="2020-01" db="EMBL/GenBank/DDBJ databases">
        <title>Phosphoaccumulans saitamaens gen. nov., sp. nov., a polyphosphate accumulating bacterium isolated from surface river water.</title>
        <authorList>
            <person name="Watanabe K."/>
            <person name="Suda W."/>
        </authorList>
    </citation>
    <scope>NUCLEOTIDE SEQUENCE [LARGE SCALE GENOMIC DNA]</scope>
    <source>
        <strain evidence="4">ICHIAU1</strain>
    </source>
</reference>
<accession>A0A7R6TP27</accession>
<dbReference type="Proteomes" id="UP000463961">
    <property type="component" value="Chromosome"/>
</dbReference>
<feature type="signal peptide" evidence="1">
    <location>
        <begin position="1"/>
        <end position="20"/>
    </location>
</feature>
<organism evidence="3 4">
    <name type="scientific">Fluviibacter phosphoraccumulans</name>
    <dbReference type="NCBI Taxonomy" id="1751046"/>
    <lineage>
        <taxon>Bacteria</taxon>
        <taxon>Pseudomonadati</taxon>
        <taxon>Pseudomonadota</taxon>
        <taxon>Betaproteobacteria</taxon>
        <taxon>Rhodocyclales</taxon>
        <taxon>Fluviibacteraceae</taxon>
        <taxon>Fluviibacter</taxon>
    </lineage>
</organism>
<dbReference type="Pfam" id="PF16747">
    <property type="entry name" value="Adhesin_E"/>
    <property type="match status" value="1"/>
</dbReference>
<feature type="chain" id="PRO_5031527828" description="Surface-adhesin protein E-like domain-containing protein" evidence="1">
    <location>
        <begin position="21"/>
        <end position="195"/>
    </location>
</feature>
<keyword evidence="1" id="KW-0732">Signal</keyword>
<dbReference type="AlphaFoldDB" id="A0A7R6TP27"/>
<dbReference type="RefSeq" id="WP_162050556.1">
    <property type="nucleotide sequence ID" value="NZ_AP022345.1"/>
</dbReference>
<keyword evidence="4" id="KW-1185">Reference proteome</keyword>
<evidence type="ECO:0000259" key="2">
    <source>
        <dbReference type="Pfam" id="PF16747"/>
    </source>
</evidence>
<dbReference type="PROSITE" id="PS51257">
    <property type="entry name" value="PROKAR_LIPOPROTEIN"/>
    <property type="match status" value="1"/>
</dbReference>
<dbReference type="InterPro" id="IPR031939">
    <property type="entry name" value="Adhesin_E-like"/>
</dbReference>
<sequence length="195" mass="21590">MNKPLQILMANIFAPILASAALTGCADGNIHQFLNSDFLNTVAPSVATAGKAFYPERYSPLLPVKIPVEFAKEAPDRIGQWVFYGFSGNPKENMYQASYYDPSSLKVSGSQLAVSAFTFYSNKRYTRSKKPFLSTVFQYTFDCKNRTLKYNYVTAYATTRAVGEPVSKNDLTNTFKPIAIEDGSNESILLGKVCP</sequence>
<evidence type="ECO:0000256" key="1">
    <source>
        <dbReference type="SAM" id="SignalP"/>
    </source>
</evidence>
<protein>
    <recommendedName>
        <fullName evidence="2">Surface-adhesin protein E-like domain-containing protein</fullName>
    </recommendedName>
</protein>
<dbReference type="EMBL" id="AP022345">
    <property type="protein sequence ID" value="BBU68673.1"/>
    <property type="molecule type" value="Genomic_DNA"/>
</dbReference>